<keyword evidence="8 11" id="KW-1133">Transmembrane helix</keyword>
<feature type="transmembrane region" description="Helical" evidence="11">
    <location>
        <begin position="834"/>
        <end position="851"/>
    </location>
</feature>
<evidence type="ECO:0000256" key="4">
    <source>
        <dbReference type="ARBA" id="ARBA00022502"/>
    </source>
</evidence>
<feature type="transmembrane region" description="Helical" evidence="11">
    <location>
        <begin position="35"/>
        <end position="55"/>
    </location>
</feature>
<evidence type="ECO:0000256" key="3">
    <source>
        <dbReference type="ARBA" id="ARBA00008695"/>
    </source>
</evidence>
<evidence type="ECO:0000256" key="11">
    <source>
        <dbReference type="SAM" id="Phobius"/>
    </source>
</evidence>
<name>A0A9P6DVW6_9AGAM</name>
<evidence type="ECO:0000313" key="12">
    <source>
        <dbReference type="EMBL" id="KAF9513098.1"/>
    </source>
</evidence>
<evidence type="ECO:0000256" key="8">
    <source>
        <dbReference type="ARBA" id="ARBA00022989"/>
    </source>
</evidence>
<dbReference type="Gene3D" id="3.40.720.10">
    <property type="entry name" value="Alkaline Phosphatase, subunit A"/>
    <property type="match status" value="1"/>
</dbReference>
<sequence length="1059" mass="116086">MTLHPCQWMRSANCRDHTWPNLKVQTIGPEANRHVLAVVVLGWILFLHLSGLSLFTRGFLLTRLALESKTSCSPYSSCTLPATHKRAVLLIIDALRFDFISPNPPNVTSTHFHNVLTLPRQLSASRPQHSFIFNAYSDPPTTTLQRIKGVTTGSLPTFVDIGSSFSASPIEEDSIISQLRAIGKTISFAGDDTWLTVFSRSFAPNMSFPYDSFNVEDLHSVDEGVIRHMFPLLRNEEAGWHFFIGHFLGVDHVGHRLGPDHPTMKAKLKQMDQMLRNVVDALDDETLLVVLGDHGMDSKGDHGGDGALETDSALWFYSKNIPLSTSNSNVAADMQTFRTFPGSLTPHRSVQQIDVVPSISLLLGLPIPFNNLGSIIPELFLRSLSDSNGLDILSTAARLNAEQVMSYLRAYRASASGAEIDGSWPTLEAAYIEAAVANVPEQYFSFTRKALAECRLLWAQFNSPLMISGLAILIGSLPAFVLVYSALAIQRDRWEEVGQAVLILGWGGALVGVILGIGIGYALPGIRPGWSAFSFVDVTIVMSAATSELSVFVVNFLPIFRALRRSFYRASKASTLLPVFLLALHSLSFASNSFTMWEDRLVLFLLITLIVPMIVSSLSYPSARLRKRIFLHFGIFAVCARLMSISTVCREEQHPYCHVTFYSSSTRPLSPLLVLLLVLPTVLFLPAVVRRFLSQSKSDKGAAPFSIEVIWRSFLIGGSLYWIIEWIESVYGQAADRDVGAGTRRPPWVAFSLLIRTALARIVLVGTLMVGYVFWWYSPLNIETIAEEGNQEDAVVGRSATKRIVVIGYANAYGSTFLLFLLPFFALLWTVTQLTGQLVLALSLIAILCYAEAVDSVRDSRALSASVEGLDATRSSIDVVIDSTSSATPATIRARSPTFAEPVAFSLLGHILFFSTGHQSVLSSIQWKTAFVGFPILTYPFSPALVSLNSFGPFLLPALALPLLSTWAVSPVPRGRVLVLSDTMRSAVGMQICFTALLVGAATSAAVLRRHLMVWKVFAPRFMLAGIALLAVDLVVILAVLVGGARAVHKVRRVFATDV</sequence>
<feature type="transmembrane region" description="Helical" evidence="11">
    <location>
        <begin position="1022"/>
        <end position="1043"/>
    </location>
</feature>
<dbReference type="GO" id="GO:0006506">
    <property type="term" value="P:GPI anchor biosynthetic process"/>
    <property type="evidence" value="ECO:0007669"/>
    <property type="project" value="UniProtKB-KW"/>
</dbReference>
<accession>A0A9P6DVW6</accession>
<evidence type="ECO:0000256" key="6">
    <source>
        <dbReference type="ARBA" id="ARBA00022692"/>
    </source>
</evidence>
<dbReference type="AlphaFoldDB" id="A0A9P6DVW6"/>
<comment type="similarity">
    <text evidence="3">Belongs to the PIGG/PIGN/PIGO family. PIGO subfamily.</text>
</comment>
<feature type="transmembrane region" description="Helical" evidence="11">
    <location>
        <begin position="992"/>
        <end position="1010"/>
    </location>
</feature>
<feature type="transmembrane region" description="Helical" evidence="11">
    <location>
        <begin position="747"/>
        <end position="775"/>
    </location>
</feature>
<feature type="transmembrane region" description="Helical" evidence="11">
    <location>
        <begin position="501"/>
        <end position="523"/>
    </location>
</feature>
<dbReference type="PANTHER" id="PTHR23071">
    <property type="entry name" value="PHOSPHATIDYLINOSITOL GLYCAN"/>
    <property type="match status" value="1"/>
</dbReference>
<dbReference type="InterPro" id="IPR037675">
    <property type="entry name" value="PIG-O_N"/>
</dbReference>
<proteinExistence type="inferred from homology"/>
<dbReference type="GO" id="GO:0051377">
    <property type="term" value="F:mannose-ethanolamine phosphotransferase activity"/>
    <property type="evidence" value="ECO:0007669"/>
    <property type="project" value="InterPro"/>
</dbReference>
<dbReference type="EMBL" id="MU128977">
    <property type="protein sequence ID" value="KAF9513098.1"/>
    <property type="molecule type" value="Genomic_DNA"/>
</dbReference>
<comment type="subcellular location">
    <subcellularLocation>
        <location evidence="1">Endoplasmic reticulum membrane</location>
        <topology evidence="1">Multi-pass membrane protein</topology>
    </subcellularLocation>
</comment>
<dbReference type="InterPro" id="IPR002591">
    <property type="entry name" value="Phosphodiest/P_Trfase"/>
</dbReference>
<feature type="transmembrane region" description="Helical" evidence="11">
    <location>
        <begin position="465"/>
        <end position="489"/>
    </location>
</feature>
<keyword evidence="13" id="KW-1185">Reference proteome</keyword>
<keyword evidence="4" id="KW-0337">GPI-anchor biosynthesis</keyword>
<dbReference type="SUPFAM" id="SSF53649">
    <property type="entry name" value="Alkaline phosphatase-like"/>
    <property type="match status" value="1"/>
</dbReference>
<dbReference type="GO" id="GO:0005789">
    <property type="term" value="C:endoplasmic reticulum membrane"/>
    <property type="evidence" value="ECO:0007669"/>
    <property type="project" value="UniProtKB-SubCell"/>
</dbReference>
<evidence type="ECO:0008006" key="14">
    <source>
        <dbReference type="Google" id="ProtNLM"/>
    </source>
</evidence>
<feature type="transmembrane region" description="Helical" evidence="11">
    <location>
        <begin position="709"/>
        <end position="727"/>
    </location>
</feature>
<feature type="transmembrane region" description="Helical" evidence="11">
    <location>
        <begin position="668"/>
        <end position="689"/>
    </location>
</feature>
<feature type="transmembrane region" description="Helical" evidence="11">
    <location>
        <begin position="575"/>
        <end position="595"/>
    </location>
</feature>
<protein>
    <recommendedName>
        <fullName evidence="14">GPI ethanolamine phosphate transferase 3</fullName>
    </recommendedName>
</protein>
<evidence type="ECO:0000256" key="5">
    <source>
        <dbReference type="ARBA" id="ARBA00022679"/>
    </source>
</evidence>
<comment type="caution">
    <text evidence="12">The sequence shown here is derived from an EMBL/GenBank/DDBJ whole genome shotgun (WGS) entry which is preliminary data.</text>
</comment>
<feature type="transmembrane region" description="Helical" evidence="11">
    <location>
        <begin position="629"/>
        <end position="648"/>
    </location>
</feature>
<keyword evidence="10" id="KW-0325">Glycoprotein</keyword>
<dbReference type="InterPro" id="IPR039524">
    <property type="entry name" value="PIGO/GPI13"/>
</dbReference>
<evidence type="ECO:0000256" key="7">
    <source>
        <dbReference type="ARBA" id="ARBA00022824"/>
    </source>
</evidence>
<keyword evidence="9 11" id="KW-0472">Membrane</keyword>
<dbReference type="Proteomes" id="UP000886523">
    <property type="component" value="Unassembled WGS sequence"/>
</dbReference>
<dbReference type="InterPro" id="IPR017850">
    <property type="entry name" value="Alkaline_phosphatase_core_sf"/>
</dbReference>
<evidence type="ECO:0000256" key="1">
    <source>
        <dbReference type="ARBA" id="ARBA00004477"/>
    </source>
</evidence>
<feature type="transmembrane region" description="Helical" evidence="11">
    <location>
        <begin position="535"/>
        <end position="563"/>
    </location>
</feature>
<keyword evidence="5" id="KW-0808">Transferase</keyword>
<gene>
    <name evidence="12" type="ORF">BS47DRAFT_988449</name>
</gene>
<keyword evidence="7" id="KW-0256">Endoplasmic reticulum</keyword>
<feature type="transmembrane region" description="Helical" evidence="11">
    <location>
        <begin position="601"/>
        <end position="620"/>
    </location>
</feature>
<dbReference type="CDD" id="cd16023">
    <property type="entry name" value="GPI_EPT_3"/>
    <property type="match status" value="1"/>
</dbReference>
<organism evidence="12 13">
    <name type="scientific">Hydnum rufescens UP504</name>
    <dbReference type="NCBI Taxonomy" id="1448309"/>
    <lineage>
        <taxon>Eukaryota</taxon>
        <taxon>Fungi</taxon>
        <taxon>Dikarya</taxon>
        <taxon>Basidiomycota</taxon>
        <taxon>Agaricomycotina</taxon>
        <taxon>Agaricomycetes</taxon>
        <taxon>Cantharellales</taxon>
        <taxon>Hydnaceae</taxon>
        <taxon>Hydnum</taxon>
    </lineage>
</organism>
<dbReference type="OrthoDB" id="272139at2759"/>
<keyword evidence="6 11" id="KW-0812">Transmembrane</keyword>
<evidence type="ECO:0000256" key="9">
    <source>
        <dbReference type="ARBA" id="ARBA00023136"/>
    </source>
</evidence>
<feature type="transmembrane region" description="Helical" evidence="11">
    <location>
        <begin position="806"/>
        <end position="828"/>
    </location>
</feature>
<evidence type="ECO:0000313" key="13">
    <source>
        <dbReference type="Proteomes" id="UP000886523"/>
    </source>
</evidence>
<dbReference type="PANTHER" id="PTHR23071:SF1">
    <property type="entry name" value="GPI ETHANOLAMINE PHOSPHATE TRANSFERASE 3"/>
    <property type="match status" value="1"/>
</dbReference>
<reference evidence="12" key="1">
    <citation type="journal article" date="2020" name="Nat. Commun.">
        <title>Large-scale genome sequencing of mycorrhizal fungi provides insights into the early evolution of symbiotic traits.</title>
        <authorList>
            <person name="Miyauchi S."/>
            <person name="Kiss E."/>
            <person name="Kuo A."/>
            <person name="Drula E."/>
            <person name="Kohler A."/>
            <person name="Sanchez-Garcia M."/>
            <person name="Morin E."/>
            <person name="Andreopoulos B."/>
            <person name="Barry K.W."/>
            <person name="Bonito G."/>
            <person name="Buee M."/>
            <person name="Carver A."/>
            <person name="Chen C."/>
            <person name="Cichocki N."/>
            <person name="Clum A."/>
            <person name="Culley D."/>
            <person name="Crous P.W."/>
            <person name="Fauchery L."/>
            <person name="Girlanda M."/>
            <person name="Hayes R.D."/>
            <person name="Keri Z."/>
            <person name="LaButti K."/>
            <person name="Lipzen A."/>
            <person name="Lombard V."/>
            <person name="Magnuson J."/>
            <person name="Maillard F."/>
            <person name="Murat C."/>
            <person name="Nolan M."/>
            <person name="Ohm R.A."/>
            <person name="Pangilinan J."/>
            <person name="Pereira M.F."/>
            <person name="Perotto S."/>
            <person name="Peter M."/>
            <person name="Pfister S."/>
            <person name="Riley R."/>
            <person name="Sitrit Y."/>
            <person name="Stielow J.B."/>
            <person name="Szollosi G."/>
            <person name="Zifcakova L."/>
            <person name="Stursova M."/>
            <person name="Spatafora J.W."/>
            <person name="Tedersoo L."/>
            <person name="Vaario L.M."/>
            <person name="Yamada A."/>
            <person name="Yan M."/>
            <person name="Wang P."/>
            <person name="Xu J."/>
            <person name="Bruns T."/>
            <person name="Baldrian P."/>
            <person name="Vilgalys R."/>
            <person name="Dunand C."/>
            <person name="Henrissat B."/>
            <person name="Grigoriev I.V."/>
            <person name="Hibbett D."/>
            <person name="Nagy L.G."/>
            <person name="Martin F.M."/>
        </authorList>
    </citation>
    <scope>NUCLEOTIDE SEQUENCE</scope>
    <source>
        <strain evidence="12">UP504</strain>
    </source>
</reference>
<evidence type="ECO:0000256" key="10">
    <source>
        <dbReference type="ARBA" id="ARBA00023180"/>
    </source>
</evidence>
<evidence type="ECO:0000256" key="2">
    <source>
        <dbReference type="ARBA" id="ARBA00004687"/>
    </source>
</evidence>
<comment type="pathway">
    <text evidence="2">Glycolipid biosynthesis; glycosylphosphatidylinositol-anchor biosynthesis.</text>
</comment>
<dbReference type="Pfam" id="PF01663">
    <property type="entry name" value="Phosphodiest"/>
    <property type="match status" value="1"/>
</dbReference>